<evidence type="ECO:0000313" key="3">
    <source>
        <dbReference type="EMBL" id="KAH7029797.1"/>
    </source>
</evidence>
<dbReference type="EMBL" id="JAGTJQ010000006">
    <property type="protein sequence ID" value="KAH7029797.1"/>
    <property type="molecule type" value="Genomic_DNA"/>
</dbReference>
<feature type="domain" description="Endonuclease/exonuclease/phosphatase" evidence="2">
    <location>
        <begin position="61"/>
        <end position="294"/>
    </location>
</feature>
<evidence type="ECO:0000313" key="4">
    <source>
        <dbReference type="Proteomes" id="UP000756346"/>
    </source>
</evidence>
<evidence type="ECO:0000256" key="1">
    <source>
        <dbReference type="SAM" id="SignalP"/>
    </source>
</evidence>
<dbReference type="InterPro" id="IPR005135">
    <property type="entry name" value="Endo/exonuclease/phosphatase"/>
</dbReference>
<dbReference type="OrthoDB" id="276515at2759"/>
<dbReference type="PANTHER" id="PTHR12121:SF36">
    <property type="entry name" value="ENDONUCLEASE_EXONUCLEASE_PHOSPHATASE DOMAIN-CONTAINING PROTEIN"/>
    <property type="match status" value="1"/>
</dbReference>
<protein>
    <submittedName>
        <fullName evidence="3">Endonuclease/Exonuclease/phosphatase</fullName>
    </submittedName>
</protein>
<organism evidence="3 4">
    <name type="scientific">Microdochium trichocladiopsis</name>
    <dbReference type="NCBI Taxonomy" id="1682393"/>
    <lineage>
        <taxon>Eukaryota</taxon>
        <taxon>Fungi</taxon>
        <taxon>Dikarya</taxon>
        <taxon>Ascomycota</taxon>
        <taxon>Pezizomycotina</taxon>
        <taxon>Sordariomycetes</taxon>
        <taxon>Xylariomycetidae</taxon>
        <taxon>Xylariales</taxon>
        <taxon>Microdochiaceae</taxon>
        <taxon>Microdochium</taxon>
    </lineage>
</organism>
<dbReference type="GeneID" id="70183880"/>
<dbReference type="PANTHER" id="PTHR12121">
    <property type="entry name" value="CARBON CATABOLITE REPRESSOR PROTEIN 4"/>
    <property type="match status" value="1"/>
</dbReference>
<keyword evidence="1" id="KW-0732">Signal</keyword>
<dbReference type="Pfam" id="PF03372">
    <property type="entry name" value="Exo_endo_phos"/>
    <property type="match status" value="1"/>
</dbReference>
<keyword evidence="3" id="KW-0255">Endonuclease</keyword>
<dbReference type="GO" id="GO:0004519">
    <property type="term" value="F:endonuclease activity"/>
    <property type="evidence" value="ECO:0007669"/>
    <property type="project" value="UniProtKB-KW"/>
</dbReference>
<dbReference type="GO" id="GO:0000175">
    <property type="term" value="F:3'-5'-RNA exonuclease activity"/>
    <property type="evidence" value="ECO:0007669"/>
    <property type="project" value="TreeGrafter"/>
</dbReference>
<evidence type="ECO:0000259" key="2">
    <source>
        <dbReference type="Pfam" id="PF03372"/>
    </source>
</evidence>
<dbReference type="SUPFAM" id="SSF56219">
    <property type="entry name" value="DNase I-like"/>
    <property type="match status" value="1"/>
</dbReference>
<keyword evidence="3" id="KW-0540">Nuclease</keyword>
<dbReference type="Proteomes" id="UP000756346">
    <property type="component" value="Unassembled WGS sequence"/>
</dbReference>
<gene>
    <name evidence="3" type="ORF">B0I36DRAFT_326370</name>
</gene>
<dbReference type="InterPro" id="IPR050410">
    <property type="entry name" value="CCR4/nocturin_mRNA_transcr"/>
</dbReference>
<dbReference type="InterPro" id="IPR036691">
    <property type="entry name" value="Endo/exonu/phosph_ase_sf"/>
</dbReference>
<dbReference type="CDD" id="cd09083">
    <property type="entry name" value="EEP-1"/>
    <property type="match status" value="1"/>
</dbReference>
<feature type="chain" id="PRO_5040291708" evidence="1">
    <location>
        <begin position="20"/>
        <end position="304"/>
    </location>
</feature>
<keyword evidence="3" id="KW-0378">Hydrolase</keyword>
<accession>A0A9P8Y822</accession>
<feature type="signal peptide" evidence="1">
    <location>
        <begin position="1"/>
        <end position="19"/>
    </location>
</feature>
<proteinExistence type="predicted"/>
<dbReference type="RefSeq" id="XP_046012085.1">
    <property type="nucleotide sequence ID" value="XM_046154334.1"/>
</dbReference>
<name>A0A9P8Y822_9PEZI</name>
<reference evidence="3" key="1">
    <citation type="journal article" date="2021" name="Nat. Commun.">
        <title>Genetic determinants of endophytism in the Arabidopsis root mycobiome.</title>
        <authorList>
            <person name="Mesny F."/>
            <person name="Miyauchi S."/>
            <person name="Thiergart T."/>
            <person name="Pickel B."/>
            <person name="Atanasova L."/>
            <person name="Karlsson M."/>
            <person name="Huettel B."/>
            <person name="Barry K.W."/>
            <person name="Haridas S."/>
            <person name="Chen C."/>
            <person name="Bauer D."/>
            <person name="Andreopoulos W."/>
            <person name="Pangilinan J."/>
            <person name="LaButti K."/>
            <person name="Riley R."/>
            <person name="Lipzen A."/>
            <person name="Clum A."/>
            <person name="Drula E."/>
            <person name="Henrissat B."/>
            <person name="Kohler A."/>
            <person name="Grigoriev I.V."/>
            <person name="Martin F.M."/>
            <person name="Hacquard S."/>
        </authorList>
    </citation>
    <scope>NUCLEOTIDE SEQUENCE</scope>
    <source>
        <strain evidence="3">MPI-CAGE-CH-0230</strain>
    </source>
</reference>
<keyword evidence="4" id="KW-1185">Reference proteome</keyword>
<sequence length="304" mass="33042">MQLSHLVVLALAAAERTSAASLPLRITSFNIRYAASSLESGEKPWWSLFCGIWKDMCREPHTTAYIRDIATSTPSGTPALFGLQEVLDNQLSDIKNELGSSWQHVGVGRDDGAKKGEYSPIIYDGSVLRVLYSETKWLSPTPDVVSYGWGAGSRRVVTIGVFEHIATGKRFIHANTHLDNVSSQARSEGIKVAVARIKAVQGTWGPLGATLTGDFNSSPGADAYSTLSATGYLQDLWAAAPHVGDLELTYTGFSGDAKSRLDYIWFGPLNDGKFSATKVEVRENVRDDIRVSDHRPVVGDLVLL</sequence>
<comment type="caution">
    <text evidence="3">The sequence shown here is derived from an EMBL/GenBank/DDBJ whole genome shotgun (WGS) entry which is preliminary data.</text>
</comment>
<dbReference type="Gene3D" id="3.60.10.10">
    <property type="entry name" value="Endonuclease/exonuclease/phosphatase"/>
    <property type="match status" value="1"/>
</dbReference>
<dbReference type="AlphaFoldDB" id="A0A9P8Y822"/>